<dbReference type="Pfam" id="PF13462">
    <property type="entry name" value="Thioredoxin_4"/>
    <property type="match status" value="1"/>
</dbReference>
<gene>
    <name evidence="7" type="ORF">A3J46_00515</name>
</gene>
<dbReference type="PROSITE" id="PS51352">
    <property type="entry name" value="THIOREDOXIN_2"/>
    <property type="match status" value="1"/>
</dbReference>
<evidence type="ECO:0000256" key="5">
    <source>
        <dbReference type="ARBA" id="ARBA00023284"/>
    </source>
</evidence>
<feature type="domain" description="Thioredoxin" evidence="6">
    <location>
        <begin position="16"/>
        <end position="220"/>
    </location>
</feature>
<keyword evidence="5" id="KW-0676">Redox-active center</keyword>
<dbReference type="SUPFAM" id="SSF52833">
    <property type="entry name" value="Thioredoxin-like"/>
    <property type="match status" value="1"/>
</dbReference>
<protein>
    <recommendedName>
        <fullName evidence="6">Thioredoxin domain-containing protein</fullName>
    </recommendedName>
</protein>
<keyword evidence="4" id="KW-1015">Disulfide bond</keyword>
<dbReference type="PANTHER" id="PTHR13887:SF14">
    <property type="entry name" value="DISULFIDE BOND FORMATION PROTEIN D"/>
    <property type="match status" value="1"/>
</dbReference>
<dbReference type="InterPro" id="IPR013766">
    <property type="entry name" value="Thioredoxin_domain"/>
</dbReference>
<evidence type="ECO:0000313" key="7">
    <source>
        <dbReference type="EMBL" id="OGN10134.1"/>
    </source>
</evidence>
<keyword evidence="3" id="KW-0560">Oxidoreductase</keyword>
<organism evidence="7 8">
    <name type="scientific">Candidatus Yanofskybacteria bacterium RIFCSPHIGHO2_02_FULL_41_11</name>
    <dbReference type="NCBI Taxonomy" id="1802675"/>
    <lineage>
        <taxon>Bacteria</taxon>
        <taxon>Candidatus Yanofskyibacteriota</taxon>
    </lineage>
</organism>
<dbReference type="CDD" id="cd02972">
    <property type="entry name" value="DsbA_family"/>
    <property type="match status" value="1"/>
</dbReference>
<dbReference type="Proteomes" id="UP000177167">
    <property type="component" value="Unassembled WGS sequence"/>
</dbReference>
<reference evidence="7 8" key="1">
    <citation type="journal article" date="2016" name="Nat. Commun.">
        <title>Thousands of microbial genomes shed light on interconnected biogeochemical processes in an aquifer system.</title>
        <authorList>
            <person name="Anantharaman K."/>
            <person name="Brown C.T."/>
            <person name="Hug L.A."/>
            <person name="Sharon I."/>
            <person name="Castelle C.J."/>
            <person name="Probst A.J."/>
            <person name="Thomas B.C."/>
            <person name="Singh A."/>
            <person name="Wilkins M.J."/>
            <person name="Karaoz U."/>
            <person name="Brodie E.L."/>
            <person name="Williams K.H."/>
            <person name="Hubbard S.S."/>
            <person name="Banfield J.F."/>
        </authorList>
    </citation>
    <scope>NUCLEOTIDE SEQUENCE [LARGE SCALE GENOMIC DNA]</scope>
</reference>
<evidence type="ECO:0000259" key="6">
    <source>
        <dbReference type="PROSITE" id="PS51352"/>
    </source>
</evidence>
<keyword evidence="2" id="KW-0732">Signal</keyword>
<dbReference type="Gene3D" id="3.40.30.10">
    <property type="entry name" value="Glutaredoxin"/>
    <property type="match status" value="1"/>
</dbReference>
<evidence type="ECO:0000313" key="8">
    <source>
        <dbReference type="Proteomes" id="UP000177167"/>
    </source>
</evidence>
<accession>A0A1F8FAC1</accession>
<dbReference type="AlphaFoldDB" id="A0A1F8FAC1"/>
<dbReference type="PANTHER" id="PTHR13887">
    <property type="entry name" value="GLUTATHIONE S-TRANSFERASE KAPPA"/>
    <property type="match status" value="1"/>
</dbReference>
<dbReference type="GO" id="GO:0016491">
    <property type="term" value="F:oxidoreductase activity"/>
    <property type="evidence" value="ECO:0007669"/>
    <property type="project" value="UniProtKB-KW"/>
</dbReference>
<evidence type="ECO:0000256" key="4">
    <source>
        <dbReference type="ARBA" id="ARBA00023157"/>
    </source>
</evidence>
<dbReference type="InterPro" id="IPR036249">
    <property type="entry name" value="Thioredoxin-like_sf"/>
</dbReference>
<dbReference type="InterPro" id="IPR012336">
    <property type="entry name" value="Thioredoxin-like_fold"/>
</dbReference>
<comment type="similarity">
    <text evidence="1">Belongs to the thioredoxin family. DsbA subfamily.</text>
</comment>
<dbReference type="EMBL" id="MGJP01000015">
    <property type="protein sequence ID" value="OGN10134.1"/>
    <property type="molecule type" value="Genomic_DNA"/>
</dbReference>
<name>A0A1F8FAC1_9BACT</name>
<evidence type="ECO:0000256" key="3">
    <source>
        <dbReference type="ARBA" id="ARBA00023002"/>
    </source>
</evidence>
<sequence>MQKLSLPLAIIIAAILVGGAILYDKPGSAQGGTKQNDPPARQEVSLDDDARMGEELAPVKIVEFSDFQCPFCRSFWQDTLPLIKKNYIDTGKAVFVYRDYPLSFHAAAQISAEAAECAKDQNKYWEMHDKIFSEQSKKGQGTITYGESDIKKWAGEMGLNMVTFNQCLTTHKHKSEIEADFADGSAAGVSGTPNTFINGIAVVGAQPYSVFEQVIEEELKKVSSKKDSFFK</sequence>
<evidence type="ECO:0000256" key="1">
    <source>
        <dbReference type="ARBA" id="ARBA00005791"/>
    </source>
</evidence>
<evidence type="ECO:0000256" key="2">
    <source>
        <dbReference type="ARBA" id="ARBA00022729"/>
    </source>
</evidence>
<comment type="caution">
    <text evidence="7">The sequence shown here is derived from an EMBL/GenBank/DDBJ whole genome shotgun (WGS) entry which is preliminary data.</text>
</comment>
<proteinExistence type="inferred from homology"/>